<dbReference type="CDD" id="cd00156">
    <property type="entry name" value="REC"/>
    <property type="match status" value="1"/>
</dbReference>
<evidence type="ECO:0000259" key="4">
    <source>
        <dbReference type="PROSITE" id="PS50110"/>
    </source>
</evidence>
<organism evidence="9 10">
    <name type="scientific">Candidatus Nitrobium versatile</name>
    <dbReference type="NCBI Taxonomy" id="2884831"/>
    <lineage>
        <taxon>Bacteria</taxon>
        <taxon>Pseudomonadati</taxon>
        <taxon>Nitrospirota</taxon>
        <taxon>Nitrospiria</taxon>
        <taxon>Nitrospirales</taxon>
        <taxon>Nitrospiraceae</taxon>
        <taxon>Candidatus Nitrobium</taxon>
    </lineage>
</organism>
<dbReference type="PANTHER" id="PTHR44757">
    <property type="entry name" value="DIGUANYLATE CYCLASE DGCP"/>
    <property type="match status" value="1"/>
</dbReference>
<dbReference type="SMART" id="SM00267">
    <property type="entry name" value="GGDEF"/>
    <property type="match status" value="1"/>
</dbReference>
<name>A0A953M219_9BACT</name>
<evidence type="ECO:0000259" key="6">
    <source>
        <dbReference type="PROSITE" id="PS50113"/>
    </source>
</evidence>
<protein>
    <submittedName>
        <fullName evidence="9">EAL domain-containing protein</fullName>
    </submittedName>
</protein>
<evidence type="ECO:0000259" key="5">
    <source>
        <dbReference type="PROSITE" id="PS50112"/>
    </source>
</evidence>
<dbReference type="Pfam" id="PF00563">
    <property type="entry name" value="EAL"/>
    <property type="match status" value="1"/>
</dbReference>
<dbReference type="SUPFAM" id="SSF52172">
    <property type="entry name" value="CheY-like"/>
    <property type="match status" value="1"/>
</dbReference>
<dbReference type="InterPro" id="IPR000160">
    <property type="entry name" value="GGDEF_dom"/>
</dbReference>
<feature type="domain" description="EAL" evidence="7">
    <location>
        <begin position="564"/>
        <end position="818"/>
    </location>
</feature>
<evidence type="ECO:0000259" key="7">
    <source>
        <dbReference type="PROSITE" id="PS50883"/>
    </source>
</evidence>
<dbReference type="InterPro" id="IPR035965">
    <property type="entry name" value="PAS-like_dom_sf"/>
</dbReference>
<dbReference type="EMBL" id="JAIOIV010000124">
    <property type="protein sequence ID" value="MBZ0157635.1"/>
    <property type="molecule type" value="Genomic_DNA"/>
</dbReference>
<dbReference type="Pfam" id="PF00990">
    <property type="entry name" value="GGDEF"/>
    <property type="match status" value="1"/>
</dbReference>
<dbReference type="Pfam" id="PF08448">
    <property type="entry name" value="PAS_4"/>
    <property type="match status" value="2"/>
</dbReference>
<keyword evidence="3" id="KW-0175">Coiled coil</keyword>
<dbReference type="SMART" id="SM00091">
    <property type="entry name" value="PAS"/>
    <property type="match status" value="2"/>
</dbReference>
<feature type="domain" description="PAS" evidence="5">
    <location>
        <begin position="272"/>
        <end position="343"/>
    </location>
</feature>
<reference evidence="9" key="2">
    <citation type="submission" date="2021-08" db="EMBL/GenBank/DDBJ databases">
        <authorList>
            <person name="Dalcin Martins P."/>
        </authorList>
    </citation>
    <scope>NUCLEOTIDE SEQUENCE</scope>
    <source>
        <strain evidence="9">MAG_39</strain>
    </source>
</reference>
<dbReference type="InterPro" id="IPR001789">
    <property type="entry name" value="Sig_transdc_resp-reg_receiver"/>
</dbReference>
<dbReference type="PROSITE" id="PS50113">
    <property type="entry name" value="PAC"/>
    <property type="match status" value="2"/>
</dbReference>
<dbReference type="CDD" id="cd01949">
    <property type="entry name" value="GGDEF"/>
    <property type="match status" value="1"/>
</dbReference>
<dbReference type="InterPro" id="IPR013656">
    <property type="entry name" value="PAS_4"/>
</dbReference>
<comment type="catalytic activity">
    <reaction evidence="1">
        <text>3',3'-c-di-GMP + H2O = 5'-phosphoguanylyl(3'-&gt;5')guanosine + H(+)</text>
        <dbReference type="Rhea" id="RHEA:24902"/>
        <dbReference type="ChEBI" id="CHEBI:15377"/>
        <dbReference type="ChEBI" id="CHEBI:15378"/>
        <dbReference type="ChEBI" id="CHEBI:58754"/>
        <dbReference type="ChEBI" id="CHEBI:58805"/>
        <dbReference type="EC" id="3.1.4.52"/>
    </reaction>
    <physiologicalReaction direction="left-to-right" evidence="1">
        <dbReference type="Rhea" id="RHEA:24903"/>
    </physiologicalReaction>
</comment>
<dbReference type="InterPro" id="IPR000014">
    <property type="entry name" value="PAS"/>
</dbReference>
<feature type="domain" description="Response regulatory" evidence="4">
    <location>
        <begin position="6"/>
        <end position="122"/>
    </location>
</feature>
<dbReference type="InterPro" id="IPR011006">
    <property type="entry name" value="CheY-like_superfamily"/>
</dbReference>
<dbReference type="InterPro" id="IPR000700">
    <property type="entry name" value="PAS-assoc_C"/>
</dbReference>
<dbReference type="SUPFAM" id="SSF55073">
    <property type="entry name" value="Nucleotide cyclase"/>
    <property type="match status" value="1"/>
</dbReference>
<evidence type="ECO:0000256" key="2">
    <source>
        <dbReference type="PROSITE-ProRule" id="PRU00169"/>
    </source>
</evidence>
<dbReference type="SMART" id="SM00052">
    <property type="entry name" value="EAL"/>
    <property type="match status" value="1"/>
</dbReference>
<dbReference type="Gene3D" id="3.30.70.270">
    <property type="match status" value="1"/>
</dbReference>
<dbReference type="NCBIfam" id="TIGR00254">
    <property type="entry name" value="GGDEF"/>
    <property type="match status" value="1"/>
</dbReference>
<dbReference type="InterPro" id="IPR029787">
    <property type="entry name" value="Nucleotide_cyclase"/>
</dbReference>
<dbReference type="InterPro" id="IPR043128">
    <property type="entry name" value="Rev_trsase/Diguanyl_cyclase"/>
</dbReference>
<dbReference type="Pfam" id="PF00072">
    <property type="entry name" value="Response_reg"/>
    <property type="match status" value="1"/>
</dbReference>
<dbReference type="Gene3D" id="3.20.20.450">
    <property type="entry name" value="EAL domain"/>
    <property type="match status" value="1"/>
</dbReference>
<feature type="domain" description="PAC" evidence="6">
    <location>
        <begin position="213"/>
        <end position="264"/>
    </location>
</feature>
<sequence>MGKALRVLVVEDSEDDALLVLREIRKGGYEVTAQRVDTAPALEAALREGEWNIIISDYVMPHFGGLAALELLKKSGIDLPFILVSGKIGEGTAVDAMKAGAHDYILKDNLTRLVPAIERELREAEVRRERRRAEEALRRSQQQLLAMMDNSPAAIYMKDTEGRFLLINRRFEELFHISRKSAIGKTDYDLFPRETADSIHANDLKVLESGHAGEWEEEIPQDDTLHTYISIKYPLFDASGTPYVLCGISTDITERKRTEERIREIAHQQEAILDSIPDRAWLKDREGRYIAVNEAYGKAVGRTPAEVAGKTDPDIWPHDIAERFRADDREVMRSGKRMIIEERMVTPAGEVEWFETIKTPLRDEKGEAVGTTGIARDITKRKQMEETIRFQAYHDLLTGLPNRTLFMDRLALEVPQAQRTRKRIAVLFLDLDRFKNINDSLGHTIGDHLLQNVADRLKGHMRETDTLARVGGDEFTVLLPLINQVEDAAKIADKIIGIFKTPFITDGHELHITSSIGISIYPEDGTQAETLLKNADIAMYHAKDQGRNNFQFYNPALNIRTLERIQLENRLRQTVEHGELVVHYQPQVSIKTRKMVGAEALVRWRHPEHGLLNPLQFIPVAEEAGIIVSIDQWVLRTACAQLKKWLKAGYPPLYITTNLSARQFQQPNLADTVMCILDETGLPPQSLGIEITETLAMQDTELTARNLKELSAWGVRFSIDDFGTGYSSLSYLKKLPLHKLKIDKSFIMDLTEDPDYQSIVTAVIAMAHSLKLEVTAEGVETEEQVAFLKANGCDEIQGYFFSKPVPADEFGQILSQSA</sequence>
<feature type="modified residue" description="4-aspartylphosphate" evidence="2">
    <location>
        <position position="57"/>
    </location>
</feature>
<evidence type="ECO:0000256" key="3">
    <source>
        <dbReference type="SAM" id="Coils"/>
    </source>
</evidence>
<dbReference type="PROSITE" id="PS50112">
    <property type="entry name" value="PAS"/>
    <property type="match status" value="2"/>
</dbReference>
<dbReference type="PANTHER" id="PTHR44757:SF2">
    <property type="entry name" value="BIOFILM ARCHITECTURE MAINTENANCE PROTEIN MBAA"/>
    <property type="match status" value="1"/>
</dbReference>
<dbReference type="FunFam" id="3.30.70.270:FF:000001">
    <property type="entry name" value="Diguanylate cyclase domain protein"/>
    <property type="match status" value="1"/>
</dbReference>
<dbReference type="FunFam" id="3.20.20.450:FF:000001">
    <property type="entry name" value="Cyclic di-GMP phosphodiesterase yahA"/>
    <property type="match status" value="1"/>
</dbReference>
<dbReference type="SMART" id="SM00448">
    <property type="entry name" value="REC"/>
    <property type="match status" value="1"/>
</dbReference>
<evidence type="ECO:0000313" key="10">
    <source>
        <dbReference type="Proteomes" id="UP000705867"/>
    </source>
</evidence>
<evidence type="ECO:0000256" key="1">
    <source>
        <dbReference type="ARBA" id="ARBA00051114"/>
    </source>
</evidence>
<evidence type="ECO:0000259" key="8">
    <source>
        <dbReference type="PROSITE" id="PS50887"/>
    </source>
</evidence>
<dbReference type="PROSITE" id="PS50887">
    <property type="entry name" value="GGDEF"/>
    <property type="match status" value="1"/>
</dbReference>
<dbReference type="PROSITE" id="PS50110">
    <property type="entry name" value="RESPONSE_REGULATORY"/>
    <property type="match status" value="1"/>
</dbReference>
<dbReference type="InterPro" id="IPR001633">
    <property type="entry name" value="EAL_dom"/>
</dbReference>
<reference evidence="9" key="1">
    <citation type="journal article" date="2021" name="bioRxiv">
        <title>Unraveling nitrogen, sulfur and carbon metabolic pathways and microbial community transcriptional responses to substrate deprivation and toxicity stresses in a bioreactor mimicking anoxic brackish coastal sediment conditions.</title>
        <authorList>
            <person name="Martins P.D."/>
            <person name="Echeveste M.J."/>
            <person name="Arshad A."/>
            <person name="Kurth J."/>
            <person name="Ouboter H."/>
            <person name="Jetten M.S.M."/>
            <person name="Welte C.U."/>
        </authorList>
    </citation>
    <scope>NUCLEOTIDE SEQUENCE</scope>
    <source>
        <strain evidence="9">MAG_39</strain>
    </source>
</reference>
<dbReference type="NCBIfam" id="TIGR00229">
    <property type="entry name" value="sensory_box"/>
    <property type="match status" value="2"/>
</dbReference>
<dbReference type="CDD" id="cd00130">
    <property type="entry name" value="PAS"/>
    <property type="match status" value="2"/>
</dbReference>
<dbReference type="GO" id="GO:0071732">
    <property type="term" value="P:cellular response to nitric oxide"/>
    <property type="evidence" value="ECO:0007669"/>
    <property type="project" value="UniProtKB-ARBA"/>
</dbReference>
<dbReference type="CDD" id="cd01948">
    <property type="entry name" value="EAL"/>
    <property type="match status" value="1"/>
</dbReference>
<dbReference type="Gene3D" id="3.40.50.2300">
    <property type="match status" value="1"/>
</dbReference>
<dbReference type="PROSITE" id="PS50883">
    <property type="entry name" value="EAL"/>
    <property type="match status" value="1"/>
</dbReference>
<dbReference type="Gene3D" id="3.30.450.20">
    <property type="entry name" value="PAS domain"/>
    <property type="match status" value="2"/>
</dbReference>
<feature type="domain" description="PAC" evidence="6">
    <location>
        <begin position="338"/>
        <end position="390"/>
    </location>
</feature>
<evidence type="ECO:0000313" key="9">
    <source>
        <dbReference type="EMBL" id="MBZ0157635.1"/>
    </source>
</evidence>
<feature type="coiled-coil region" evidence="3">
    <location>
        <begin position="107"/>
        <end position="150"/>
    </location>
</feature>
<proteinExistence type="predicted"/>
<feature type="domain" description="PAS" evidence="5">
    <location>
        <begin position="140"/>
        <end position="210"/>
    </location>
</feature>
<dbReference type="GO" id="GO:0071111">
    <property type="term" value="F:cyclic-guanylate-specific phosphodiesterase activity"/>
    <property type="evidence" value="ECO:0007669"/>
    <property type="project" value="UniProtKB-EC"/>
</dbReference>
<accession>A0A953M219</accession>
<dbReference type="Proteomes" id="UP000705867">
    <property type="component" value="Unassembled WGS sequence"/>
</dbReference>
<dbReference type="SUPFAM" id="SSF55785">
    <property type="entry name" value="PYP-like sensor domain (PAS domain)"/>
    <property type="match status" value="2"/>
</dbReference>
<keyword evidence="2" id="KW-0597">Phosphoprotein</keyword>
<comment type="caution">
    <text evidence="9">The sequence shown here is derived from an EMBL/GenBank/DDBJ whole genome shotgun (WGS) entry which is preliminary data.</text>
</comment>
<dbReference type="SUPFAM" id="SSF141868">
    <property type="entry name" value="EAL domain-like"/>
    <property type="match status" value="1"/>
</dbReference>
<dbReference type="GO" id="GO:0000160">
    <property type="term" value="P:phosphorelay signal transduction system"/>
    <property type="evidence" value="ECO:0007669"/>
    <property type="project" value="InterPro"/>
</dbReference>
<gene>
    <name evidence="9" type="ORF">K8I29_15665</name>
</gene>
<dbReference type="InterPro" id="IPR052155">
    <property type="entry name" value="Biofilm_reg_signaling"/>
</dbReference>
<feature type="domain" description="GGDEF" evidence="8">
    <location>
        <begin position="422"/>
        <end position="555"/>
    </location>
</feature>
<dbReference type="InterPro" id="IPR035919">
    <property type="entry name" value="EAL_sf"/>
</dbReference>
<dbReference type="AlphaFoldDB" id="A0A953M219"/>